<evidence type="ECO:0000313" key="3">
    <source>
        <dbReference type="Proteomes" id="UP000094172"/>
    </source>
</evidence>
<protein>
    <recommendedName>
        <fullName evidence="1">EAL domain-containing protein</fullName>
    </recommendedName>
</protein>
<evidence type="ECO:0000313" key="2">
    <source>
        <dbReference type="EMBL" id="ODR95120.1"/>
    </source>
</evidence>
<dbReference type="PANTHER" id="PTHR44757:SF2">
    <property type="entry name" value="BIOFILM ARCHITECTURE MAINTENANCE PROTEIN MBAA"/>
    <property type="match status" value="1"/>
</dbReference>
<dbReference type="Gene3D" id="3.30.450.20">
    <property type="entry name" value="PAS domain"/>
    <property type="match status" value="1"/>
</dbReference>
<dbReference type="Gene3D" id="3.20.20.450">
    <property type="entry name" value="EAL domain"/>
    <property type="match status" value="1"/>
</dbReference>
<dbReference type="InterPro" id="IPR035919">
    <property type="entry name" value="EAL_sf"/>
</dbReference>
<keyword evidence="3" id="KW-1185">Reference proteome</keyword>
<dbReference type="NCBIfam" id="TIGR00229">
    <property type="entry name" value="sensory_box"/>
    <property type="match status" value="1"/>
</dbReference>
<dbReference type="AlphaFoldDB" id="A0A1E3VNL1"/>
<dbReference type="PROSITE" id="PS50883">
    <property type="entry name" value="EAL"/>
    <property type="match status" value="1"/>
</dbReference>
<dbReference type="Pfam" id="PF08448">
    <property type="entry name" value="PAS_4"/>
    <property type="match status" value="1"/>
</dbReference>
<dbReference type="SMART" id="SM00091">
    <property type="entry name" value="PAS"/>
    <property type="match status" value="1"/>
</dbReference>
<dbReference type="SUPFAM" id="SSF55785">
    <property type="entry name" value="PYP-like sensor domain (PAS domain)"/>
    <property type="match status" value="1"/>
</dbReference>
<accession>A0A1E3VNL1</accession>
<dbReference type="InterPro" id="IPR035965">
    <property type="entry name" value="PAS-like_dom_sf"/>
</dbReference>
<dbReference type="InterPro" id="IPR000014">
    <property type="entry name" value="PAS"/>
</dbReference>
<dbReference type="Proteomes" id="UP000094172">
    <property type="component" value="Unassembled WGS sequence"/>
</dbReference>
<name>A0A1E3VNL1_9HYPH</name>
<feature type="domain" description="EAL" evidence="1">
    <location>
        <begin position="1"/>
        <end position="47"/>
    </location>
</feature>
<dbReference type="InterPro" id="IPR052155">
    <property type="entry name" value="Biofilm_reg_signaling"/>
</dbReference>
<proteinExistence type="predicted"/>
<evidence type="ECO:0000259" key="1">
    <source>
        <dbReference type="PROSITE" id="PS50883"/>
    </source>
</evidence>
<gene>
    <name evidence="2" type="ORF">AUC70_05195</name>
</gene>
<dbReference type="CDD" id="cd00130">
    <property type="entry name" value="PAS"/>
    <property type="match status" value="1"/>
</dbReference>
<dbReference type="PANTHER" id="PTHR44757">
    <property type="entry name" value="DIGUANYLATE CYCLASE DGCP"/>
    <property type="match status" value="1"/>
</dbReference>
<sequence length="197" mass="21368">MNVVAEGVETTAEESVLRKLGCQLGQGWLYGKPSPAASAERQLALSGSGCVTALPAGASPYQQLHQLQTLYDHAPVGICFADLDFYHVVANDLFASIHGMTGAELAGKHISDVMDETTLETVKRTLWAAASSDEPVSQLYFTEDRRLQVFVARVLDLSKDIIGFSVVVVDLPDSLDEIQHPKSLTSPKRLRGVQKDD</sequence>
<reference evidence="2 3" key="1">
    <citation type="journal article" date="2016" name="Environ. Microbiol.">
        <title>New Methyloceanibacter diversity from North Sea sediments includes methanotroph containing solely the soluble methane monooxygenase.</title>
        <authorList>
            <person name="Vekeman B."/>
            <person name="Kerckhof F.M."/>
            <person name="Cremers G."/>
            <person name="de Vos P."/>
            <person name="Vandamme P."/>
            <person name="Boon N."/>
            <person name="Op den Camp H.J."/>
            <person name="Heylen K."/>
        </authorList>
    </citation>
    <scope>NUCLEOTIDE SEQUENCE [LARGE SCALE GENOMIC DNA]</scope>
    <source>
        <strain evidence="2 3">R-67176</strain>
    </source>
</reference>
<dbReference type="SUPFAM" id="SSF141868">
    <property type="entry name" value="EAL domain-like"/>
    <property type="match status" value="1"/>
</dbReference>
<comment type="caution">
    <text evidence="2">The sequence shown here is derived from an EMBL/GenBank/DDBJ whole genome shotgun (WGS) entry which is preliminary data.</text>
</comment>
<dbReference type="EMBL" id="LPWE01000011">
    <property type="protein sequence ID" value="ODR95120.1"/>
    <property type="molecule type" value="Genomic_DNA"/>
</dbReference>
<dbReference type="InterPro" id="IPR013656">
    <property type="entry name" value="PAS_4"/>
</dbReference>
<dbReference type="STRING" id="1774970.AUC70_05195"/>
<organism evidence="2 3">
    <name type="scientific">Methyloceanibacter stevinii</name>
    <dbReference type="NCBI Taxonomy" id="1774970"/>
    <lineage>
        <taxon>Bacteria</taxon>
        <taxon>Pseudomonadati</taxon>
        <taxon>Pseudomonadota</taxon>
        <taxon>Alphaproteobacteria</taxon>
        <taxon>Hyphomicrobiales</taxon>
        <taxon>Hyphomicrobiaceae</taxon>
        <taxon>Methyloceanibacter</taxon>
    </lineage>
</organism>
<dbReference type="InterPro" id="IPR001633">
    <property type="entry name" value="EAL_dom"/>
</dbReference>